<proteinExistence type="predicted"/>
<sequence length="39" mass="4691">MLAEKGHWELMPRFSRSRRCSTLLNSRNQVETHWNTKSC</sequence>
<accession>A0A445E9S3</accession>
<organism evidence="1 2">
    <name type="scientific">Arachis hypogaea</name>
    <name type="common">Peanut</name>
    <dbReference type="NCBI Taxonomy" id="3818"/>
    <lineage>
        <taxon>Eukaryota</taxon>
        <taxon>Viridiplantae</taxon>
        <taxon>Streptophyta</taxon>
        <taxon>Embryophyta</taxon>
        <taxon>Tracheophyta</taxon>
        <taxon>Spermatophyta</taxon>
        <taxon>Magnoliopsida</taxon>
        <taxon>eudicotyledons</taxon>
        <taxon>Gunneridae</taxon>
        <taxon>Pentapetalae</taxon>
        <taxon>rosids</taxon>
        <taxon>fabids</taxon>
        <taxon>Fabales</taxon>
        <taxon>Fabaceae</taxon>
        <taxon>Papilionoideae</taxon>
        <taxon>50 kb inversion clade</taxon>
        <taxon>dalbergioids sensu lato</taxon>
        <taxon>Dalbergieae</taxon>
        <taxon>Pterocarpus clade</taxon>
        <taxon>Arachis</taxon>
    </lineage>
</organism>
<gene>
    <name evidence="1" type="ORF">Ahy_A02g006468</name>
</gene>
<keyword evidence="2" id="KW-1185">Reference proteome</keyword>
<name>A0A445E9S3_ARAHY</name>
<reference evidence="1 2" key="1">
    <citation type="submission" date="2019-01" db="EMBL/GenBank/DDBJ databases">
        <title>Sequencing of cultivated peanut Arachis hypogaea provides insights into genome evolution and oil improvement.</title>
        <authorList>
            <person name="Chen X."/>
        </authorList>
    </citation>
    <scope>NUCLEOTIDE SEQUENCE [LARGE SCALE GENOMIC DNA]</scope>
    <source>
        <strain evidence="2">cv. Fuhuasheng</strain>
        <tissue evidence="1">Leaves</tissue>
    </source>
</reference>
<dbReference type="EMBL" id="SDMP01000002">
    <property type="protein sequence ID" value="RYR72266.1"/>
    <property type="molecule type" value="Genomic_DNA"/>
</dbReference>
<dbReference type="AlphaFoldDB" id="A0A445E9S3"/>
<evidence type="ECO:0000313" key="1">
    <source>
        <dbReference type="EMBL" id="RYR72266.1"/>
    </source>
</evidence>
<evidence type="ECO:0000313" key="2">
    <source>
        <dbReference type="Proteomes" id="UP000289738"/>
    </source>
</evidence>
<dbReference type="Proteomes" id="UP000289738">
    <property type="component" value="Chromosome A02"/>
</dbReference>
<comment type="caution">
    <text evidence="1">The sequence shown here is derived from an EMBL/GenBank/DDBJ whole genome shotgun (WGS) entry which is preliminary data.</text>
</comment>
<protein>
    <submittedName>
        <fullName evidence="1">Uncharacterized protein</fullName>
    </submittedName>
</protein>